<dbReference type="Gene3D" id="2.120.10.80">
    <property type="entry name" value="Kelch-type beta propeller"/>
    <property type="match status" value="2"/>
</dbReference>
<keyword evidence="2" id="KW-0677">Repeat</keyword>
<dbReference type="SUPFAM" id="SSF50965">
    <property type="entry name" value="Galactose oxidase, central domain"/>
    <property type="match status" value="1"/>
</dbReference>
<dbReference type="RefSeq" id="WP_123895871.1">
    <property type="nucleotide sequence ID" value="NZ_RPFJ01000001.1"/>
</dbReference>
<accession>A0A3N4NY30</accession>
<dbReference type="PANTHER" id="PTHR45632">
    <property type="entry name" value="LD33804P"/>
    <property type="match status" value="1"/>
</dbReference>
<dbReference type="EMBL" id="RPFJ01000001">
    <property type="protein sequence ID" value="RPE00816.1"/>
    <property type="molecule type" value="Genomic_DNA"/>
</dbReference>
<evidence type="ECO:0000313" key="3">
    <source>
        <dbReference type="EMBL" id="RPE00816.1"/>
    </source>
</evidence>
<organism evidence="3 4">
    <name type="scientific">Aureibaculum marinum</name>
    <dbReference type="NCBI Taxonomy" id="2487930"/>
    <lineage>
        <taxon>Bacteria</taxon>
        <taxon>Pseudomonadati</taxon>
        <taxon>Bacteroidota</taxon>
        <taxon>Flavobacteriia</taxon>
        <taxon>Flavobacteriales</taxon>
        <taxon>Flavobacteriaceae</taxon>
        <taxon>Aureibaculum</taxon>
    </lineage>
</organism>
<dbReference type="Pfam" id="PF01344">
    <property type="entry name" value="Kelch_1"/>
    <property type="match status" value="2"/>
</dbReference>
<dbReference type="OrthoDB" id="103335at2"/>
<gene>
    <name evidence="3" type="ORF">EGM88_00245</name>
</gene>
<dbReference type="SUPFAM" id="SSF117281">
    <property type="entry name" value="Kelch motif"/>
    <property type="match status" value="1"/>
</dbReference>
<dbReference type="PANTHER" id="PTHR45632:SF3">
    <property type="entry name" value="KELCH-LIKE PROTEIN 32"/>
    <property type="match status" value="1"/>
</dbReference>
<sequence>MKNKIQFLTLIMVSLTTLIGCSDDDSYERGNWVQRSAFDGVARSNAVSFTINGYGYMGTGYDGDDYLNDFWRYNIADDYWERLPDFPGVARSSATGFSIDGKGYIGIGYDGDNELSDFWEYDPTTNQWKQIADFGGGARRAAIGFGVNNYGYVGTGYDGDYDYKDFWKYNPSTNEWSQILGFGGNKRRDGTAFIIDNMVYLGFGITNGIYQTDFWKFDPQNEEWTRLLDLDEEDEYSITRSNTVSFAVNGLGYVSTGYASGAITSTWEYDPINDDWEEITSLEATARQDAVSFYENNRAFVSLGRTGSLYLYDTYEIFPQEEYNDED</sequence>
<comment type="caution">
    <text evidence="3">The sequence shown here is derived from an EMBL/GenBank/DDBJ whole genome shotgun (WGS) entry which is preliminary data.</text>
</comment>
<keyword evidence="1" id="KW-0880">Kelch repeat</keyword>
<dbReference type="PROSITE" id="PS51257">
    <property type="entry name" value="PROKAR_LIPOPROTEIN"/>
    <property type="match status" value="1"/>
</dbReference>
<dbReference type="InterPro" id="IPR006652">
    <property type="entry name" value="Kelch_1"/>
</dbReference>
<name>A0A3N4NY30_9FLAO</name>
<protein>
    <submittedName>
        <fullName evidence="3">Galactose oxidase</fullName>
    </submittedName>
</protein>
<reference evidence="3 4" key="1">
    <citation type="submission" date="2018-11" db="EMBL/GenBank/DDBJ databases">
        <title>Aureibaculum marinum gen. nov., sp. nov., a member of the family Flavobacteriaceae isolated from the Bohai Sea.</title>
        <authorList>
            <person name="Ji X."/>
        </authorList>
    </citation>
    <scope>NUCLEOTIDE SEQUENCE [LARGE SCALE GENOMIC DNA]</scope>
    <source>
        <strain evidence="3 4">BH-SD17</strain>
    </source>
</reference>
<keyword evidence="4" id="KW-1185">Reference proteome</keyword>
<dbReference type="InterPro" id="IPR011043">
    <property type="entry name" value="Gal_Oxase/kelch_b-propeller"/>
</dbReference>
<evidence type="ECO:0000313" key="4">
    <source>
        <dbReference type="Proteomes" id="UP000270856"/>
    </source>
</evidence>
<evidence type="ECO:0000256" key="1">
    <source>
        <dbReference type="ARBA" id="ARBA00022441"/>
    </source>
</evidence>
<proteinExistence type="predicted"/>
<evidence type="ECO:0000256" key="2">
    <source>
        <dbReference type="ARBA" id="ARBA00022737"/>
    </source>
</evidence>
<dbReference type="AlphaFoldDB" id="A0A3N4NY30"/>
<dbReference type="Proteomes" id="UP000270856">
    <property type="component" value="Unassembled WGS sequence"/>
</dbReference>
<dbReference type="InterPro" id="IPR015915">
    <property type="entry name" value="Kelch-typ_b-propeller"/>
</dbReference>